<sequence>MLLRSGCVSIRAQAGPGLGTPGGHIWKAESENRPPSWVQFVICEPPSQVRRKEAVAVPRKVPHDREVAP</sequence>
<evidence type="ECO:0000313" key="2">
    <source>
        <dbReference type="Proteomes" id="UP000322234"/>
    </source>
</evidence>
<keyword evidence="2" id="KW-1185">Reference proteome</keyword>
<gene>
    <name evidence="1" type="ORF">E5288_WYG020926</name>
</gene>
<dbReference type="EMBL" id="VBQZ03000021">
    <property type="protein sequence ID" value="MXQ84637.1"/>
    <property type="molecule type" value="Genomic_DNA"/>
</dbReference>
<proteinExistence type="predicted"/>
<organism evidence="1 2">
    <name type="scientific">Bos mutus</name>
    <name type="common">wild yak</name>
    <dbReference type="NCBI Taxonomy" id="72004"/>
    <lineage>
        <taxon>Eukaryota</taxon>
        <taxon>Metazoa</taxon>
        <taxon>Chordata</taxon>
        <taxon>Craniata</taxon>
        <taxon>Vertebrata</taxon>
        <taxon>Euteleostomi</taxon>
        <taxon>Mammalia</taxon>
        <taxon>Eutheria</taxon>
        <taxon>Laurasiatheria</taxon>
        <taxon>Artiodactyla</taxon>
        <taxon>Ruminantia</taxon>
        <taxon>Pecora</taxon>
        <taxon>Bovidae</taxon>
        <taxon>Bovinae</taxon>
        <taxon>Bos</taxon>
    </lineage>
</organism>
<dbReference type="Proteomes" id="UP000322234">
    <property type="component" value="Unassembled WGS sequence"/>
</dbReference>
<dbReference type="AlphaFoldDB" id="A0A6B0R6R4"/>
<evidence type="ECO:0000313" key="1">
    <source>
        <dbReference type="EMBL" id="MXQ84637.1"/>
    </source>
</evidence>
<protein>
    <submittedName>
        <fullName evidence="1">Uncharacterized protein</fullName>
    </submittedName>
</protein>
<reference evidence="1" key="1">
    <citation type="submission" date="2019-10" db="EMBL/GenBank/DDBJ databases">
        <title>The sequence and de novo assembly of the wild yak genome.</title>
        <authorList>
            <person name="Liu Y."/>
        </authorList>
    </citation>
    <scope>NUCLEOTIDE SEQUENCE [LARGE SCALE GENOMIC DNA]</scope>
    <source>
        <strain evidence="1">WY2019</strain>
    </source>
</reference>
<accession>A0A6B0R6R4</accession>
<comment type="caution">
    <text evidence="1">The sequence shown here is derived from an EMBL/GenBank/DDBJ whole genome shotgun (WGS) entry which is preliminary data.</text>
</comment>
<name>A0A6B0R6R4_9CETA</name>